<reference evidence="2 3" key="1">
    <citation type="submission" date="2019-08" db="EMBL/GenBank/DDBJ databases">
        <title>In-depth cultivation of the pig gut microbiome towards novel bacterial diversity and tailored functional studies.</title>
        <authorList>
            <person name="Wylensek D."/>
            <person name="Hitch T.C.A."/>
            <person name="Clavel T."/>
        </authorList>
    </citation>
    <scope>NUCLEOTIDE SEQUENCE [LARGE SCALE GENOMIC DNA]</scope>
    <source>
        <strain evidence="2 3">Med78-601-WT-4W-RMD-3</strain>
    </source>
</reference>
<dbReference type="PANTHER" id="PTHR32329:SF2">
    <property type="entry name" value="BIFUNCTIONAL PROTEIN [INCLUDES 2-HYDROXYACYL-COA DEHYDRATASE (N-TER) AND ITS ACTIVATOR DOMAIN (C_TERM)"/>
    <property type="match status" value="1"/>
</dbReference>
<dbReference type="PANTHER" id="PTHR32329">
    <property type="entry name" value="BIFUNCTIONAL PROTEIN [INCLUDES 2-HYDROXYACYL-COA DEHYDRATASE (N-TER) AND ITS ACTIVATOR DOMAIN (C_TERM)-RELATED"/>
    <property type="match status" value="1"/>
</dbReference>
<dbReference type="RefSeq" id="WP_154485079.1">
    <property type="nucleotide sequence ID" value="NZ_VULR01000026.1"/>
</dbReference>
<feature type="domain" description="DUF2229" evidence="1">
    <location>
        <begin position="15"/>
        <end position="71"/>
    </location>
</feature>
<dbReference type="InterPro" id="IPR018709">
    <property type="entry name" value="CoA_activase_DUF2229"/>
</dbReference>
<organism evidence="2 3">
    <name type="scientific">Anaerosalibacter bizertensis</name>
    <dbReference type="NCBI Taxonomy" id="932217"/>
    <lineage>
        <taxon>Bacteria</taxon>
        <taxon>Bacillati</taxon>
        <taxon>Bacillota</taxon>
        <taxon>Tissierellia</taxon>
        <taxon>Tissierellales</taxon>
        <taxon>Sporanaerobacteraceae</taxon>
        <taxon>Anaerosalibacter</taxon>
    </lineage>
</organism>
<proteinExistence type="predicted"/>
<protein>
    <submittedName>
        <fullName evidence="2">CoA protein activase</fullName>
    </submittedName>
</protein>
<sequence length="369" mass="41915">MKITFPHLGNVYIAGKAFLEELGQEVIPPPRCSKKTLEIGTKYSPETMCLPFKINIGNYIESIEKGADTILITGSCGPCRFGYYSVLEQNILDDLGYDVEFIVFDPIYEGVKKLKNNICRALNVKSYRELIRAGNFGWQLIKKSDYLTQLSNETRAYAVNSYLVDNIMESYYMEVENTVGGKNMLRLMDEVESSLKAVKIDKNKNPIKIGIIGEIYTIIEPFVNLEIEKKLGHMGAIVEKSLTPTKWVEHHVSNFPFGSKEENEKYRLAKPYIPTLVGGHGRETVGSAIYYSEKGFDGVIQLLPLNCMPEIVAKSILPTIQKDYDIPVMTLVLDEMTGEAGYMTRLEAFVDLLERKREEKKNEKFLYGY</sequence>
<accession>A0A844FKE1</accession>
<dbReference type="EMBL" id="VULR01000026">
    <property type="protein sequence ID" value="MSS44411.1"/>
    <property type="molecule type" value="Genomic_DNA"/>
</dbReference>
<evidence type="ECO:0000259" key="1">
    <source>
        <dbReference type="Pfam" id="PF09989"/>
    </source>
</evidence>
<evidence type="ECO:0000313" key="3">
    <source>
        <dbReference type="Proteomes" id="UP000462760"/>
    </source>
</evidence>
<evidence type="ECO:0000313" key="2">
    <source>
        <dbReference type="EMBL" id="MSS44411.1"/>
    </source>
</evidence>
<dbReference type="Proteomes" id="UP000462760">
    <property type="component" value="Unassembled WGS sequence"/>
</dbReference>
<name>A0A844FKE1_9FIRM</name>
<dbReference type="AlphaFoldDB" id="A0A844FKE1"/>
<dbReference type="Gene3D" id="3.40.50.11900">
    <property type="match status" value="1"/>
</dbReference>
<gene>
    <name evidence="2" type="ORF">FYJ27_12075</name>
</gene>
<dbReference type="InterPro" id="IPR051805">
    <property type="entry name" value="Dehydratase_Activator_Redct"/>
</dbReference>
<dbReference type="Pfam" id="PF09989">
    <property type="entry name" value="DUF2229"/>
    <property type="match status" value="1"/>
</dbReference>
<comment type="caution">
    <text evidence="2">The sequence shown here is derived from an EMBL/GenBank/DDBJ whole genome shotgun (WGS) entry which is preliminary data.</text>
</comment>
<dbReference type="OrthoDB" id="9780120at2"/>